<sequence length="133" mass="14647">MDSTFENVFQLAQRGFRVAVGAVATFSETLQDPQQRSRLLSQLNAELGQRAQEWEGKGEFTEREARRFVENLMQQQSGPAAPPTSEGMSKGRPVPTPATPLAGGLKSELQMMTDEVVALRAELEKLRAADDRA</sequence>
<evidence type="ECO:0000313" key="2">
    <source>
        <dbReference type="EMBL" id="ERN42547.1"/>
    </source>
</evidence>
<proteinExistence type="predicted"/>
<name>U5DNW3_9CHRO</name>
<dbReference type="Proteomes" id="UP000016960">
    <property type="component" value="Unassembled WGS sequence"/>
</dbReference>
<dbReference type="STRING" id="582515.KR51_00008690"/>
<reference evidence="2 3" key="1">
    <citation type="submission" date="2013-05" db="EMBL/GenBank/DDBJ databases">
        <title>Draft genome sequence of Rubidibacter lacunae KORDI 51-2.</title>
        <authorList>
            <person name="Choi D.H."/>
            <person name="Noh J.H."/>
            <person name="Kwon K.-K."/>
            <person name="Lee J.-H."/>
            <person name="Ryu J.-Y."/>
        </authorList>
    </citation>
    <scope>NUCLEOTIDE SEQUENCE [LARGE SCALE GENOMIC DNA]</scope>
    <source>
        <strain evidence="2 3">KORDI 51-2</strain>
    </source>
</reference>
<dbReference type="OrthoDB" id="560634at2"/>
<comment type="caution">
    <text evidence="2">The sequence shown here is derived from an EMBL/GenBank/DDBJ whole genome shotgun (WGS) entry which is preliminary data.</text>
</comment>
<dbReference type="eggNOG" id="COG3937">
    <property type="taxonomic scope" value="Bacteria"/>
</dbReference>
<dbReference type="InParanoid" id="U5DNW3"/>
<evidence type="ECO:0000256" key="1">
    <source>
        <dbReference type="SAM" id="MobiDB-lite"/>
    </source>
</evidence>
<organism evidence="2 3">
    <name type="scientific">Rubidibacter lacunae KORDI 51-2</name>
    <dbReference type="NCBI Taxonomy" id="582515"/>
    <lineage>
        <taxon>Bacteria</taxon>
        <taxon>Bacillati</taxon>
        <taxon>Cyanobacteriota</taxon>
        <taxon>Cyanophyceae</taxon>
        <taxon>Oscillatoriophycideae</taxon>
        <taxon>Chroococcales</taxon>
        <taxon>Aphanothecaceae</taxon>
        <taxon>Rubidibacter</taxon>
    </lineage>
</organism>
<dbReference type="EMBL" id="ASSJ01000017">
    <property type="protein sequence ID" value="ERN42547.1"/>
    <property type="molecule type" value="Genomic_DNA"/>
</dbReference>
<evidence type="ECO:0000313" key="3">
    <source>
        <dbReference type="Proteomes" id="UP000016960"/>
    </source>
</evidence>
<keyword evidence="3" id="KW-1185">Reference proteome</keyword>
<gene>
    <name evidence="2" type="ORF">KR51_00008690</name>
</gene>
<feature type="region of interest" description="Disordered" evidence="1">
    <location>
        <begin position="72"/>
        <end position="107"/>
    </location>
</feature>
<accession>U5DNW3</accession>
<dbReference type="RefSeq" id="WP_022605014.1">
    <property type="nucleotide sequence ID" value="NZ_ASSJ01000017.1"/>
</dbReference>
<protein>
    <submittedName>
        <fullName evidence="2">Uncharacterized protein</fullName>
    </submittedName>
</protein>
<dbReference type="AlphaFoldDB" id="U5DNW3"/>